<dbReference type="GO" id="GO:0007268">
    <property type="term" value="P:chemical synaptic transmission"/>
    <property type="evidence" value="ECO:0007669"/>
    <property type="project" value="InterPro"/>
</dbReference>
<reference evidence="2" key="1">
    <citation type="submission" date="2019-04" db="EMBL/GenBank/DDBJ databases">
        <title>Genome assembly of Zosterops borbonicus 15179.</title>
        <authorList>
            <person name="Leroy T."/>
            <person name="Anselmetti Y."/>
            <person name="Tilak M.-K."/>
            <person name="Nabholz B."/>
        </authorList>
    </citation>
    <scope>NUCLEOTIDE SEQUENCE</scope>
    <source>
        <strain evidence="2">HGM_15179</strain>
        <tissue evidence="2">Muscle</tissue>
    </source>
</reference>
<dbReference type="OrthoDB" id="64867at2759"/>
<organism evidence="2 3">
    <name type="scientific">Zosterops borbonicus</name>
    <dbReference type="NCBI Taxonomy" id="364589"/>
    <lineage>
        <taxon>Eukaryota</taxon>
        <taxon>Metazoa</taxon>
        <taxon>Chordata</taxon>
        <taxon>Craniata</taxon>
        <taxon>Vertebrata</taxon>
        <taxon>Euteleostomi</taxon>
        <taxon>Archelosauria</taxon>
        <taxon>Archosauria</taxon>
        <taxon>Dinosauria</taxon>
        <taxon>Saurischia</taxon>
        <taxon>Theropoda</taxon>
        <taxon>Coelurosauria</taxon>
        <taxon>Aves</taxon>
        <taxon>Neognathae</taxon>
        <taxon>Neoaves</taxon>
        <taxon>Telluraves</taxon>
        <taxon>Australaves</taxon>
        <taxon>Passeriformes</taxon>
        <taxon>Sylvioidea</taxon>
        <taxon>Zosteropidae</taxon>
        <taxon>Zosterops</taxon>
    </lineage>
</organism>
<dbReference type="AlphaFoldDB" id="A0A8K1D437"/>
<dbReference type="GO" id="GO:0007005">
    <property type="term" value="P:mitochondrion organization"/>
    <property type="evidence" value="ECO:0007669"/>
    <property type="project" value="InterPro"/>
</dbReference>
<accession>A0A8K1D437</accession>
<gene>
    <name evidence="2" type="ORF">HGM15179_021617</name>
</gene>
<dbReference type="GO" id="GO:0060271">
    <property type="term" value="P:cilium assembly"/>
    <property type="evidence" value="ECO:0007669"/>
    <property type="project" value="InterPro"/>
</dbReference>
<dbReference type="PANTHER" id="PTHR36170:SF1">
    <property type="entry name" value="CENTROSOMAL PROTEIN OF 89 KDA"/>
    <property type="match status" value="1"/>
</dbReference>
<keyword evidence="1" id="KW-0175">Coiled coil</keyword>
<feature type="coiled-coil region" evidence="1">
    <location>
        <begin position="17"/>
        <end position="55"/>
    </location>
</feature>
<dbReference type="GO" id="GO:0005814">
    <property type="term" value="C:centriole"/>
    <property type="evidence" value="ECO:0007669"/>
    <property type="project" value="InterPro"/>
</dbReference>
<evidence type="ECO:0000313" key="3">
    <source>
        <dbReference type="Proteomes" id="UP000796761"/>
    </source>
</evidence>
<evidence type="ECO:0000313" key="2">
    <source>
        <dbReference type="EMBL" id="TRZ05490.1"/>
    </source>
</evidence>
<proteinExistence type="predicted"/>
<sequence>VYKKKVYGKLGDISLKMTEQEKEFERKTAQYEQEKKHLQRLLQDKQETLNEVLEQN</sequence>
<protein>
    <submittedName>
        <fullName evidence="2">Uncharacterized protein</fullName>
    </submittedName>
</protein>
<feature type="non-terminal residue" evidence="2">
    <location>
        <position position="1"/>
    </location>
</feature>
<dbReference type="EMBL" id="SWJQ01004089">
    <property type="protein sequence ID" value="TRZ05490.1"/>
    <property type="molecule type" value="Genomic_DNA"/>
</dbReference>
<name>A0A8K1D437_9PASS</name>
<dbReference type="GO" id="GO:0097539">
    <property type="term" value="C:ciliary transition fiber"/>
    <property type="evidence" value="ECO:0007669"/>
    <property type="project" value="TreeGrafter"/>
</dbReference>
<dbReference type="PANTHER" id="PTHR36170">
    <property type="entry name" value="CENTROSOMAL PROTEIN OF 89 KDA"/>
    <property type="match status" value="1"/>
</dbReference>
<dbReference type="Proteomes" id="UP000796761">
    <property type="component" value="Unassembled WGS sequence"/>
</dbReference>
<comment type="caution">
    <text evidence="2">The sequence shown here is derived from an EMBL/GenBank/DDBJ whole genome shotgun (WGS) entry which is preliminary data.</text>
</comment>
<dbReference type="InterPro" id="IPR033545">
    <property type="entry name" value="CEP89"/>
</dbReference>
<dbReference type="GO" id="GO:0045202">
    <property type="term" value="C:synapse"/>
    <property type="evidence" value="ECO:0007669"/>
    <property type="project" value="GOC"/>
</dbReference>
<keyword evidence="3" id="KW-1185">Reference proteome</keyword>
<feature type="non-terminal residue" evidence="2">
    <location>
        <position position="56"/>
    </location>
</feature>
<evidence type="ECO:0000256" key="1">
    <source>
        <dbReference type="SAM" id="Coils"/>
    </source>
</evidence>